<reference evidence="6" key="1">
    <citation type="submission" date="2022-08" db="EMBL/GenBank/DDBJ databases">
        <title>Nisaea acidiphila sp. nov., isolated from a marine algal debris and emended description of the genus Nisaea Urios et al. 2008.</title>
        <authorList>
            <person name="Kwon K."/>
        </authorList>
    </citation>
    <scope>NUCLEOTIDE SEQUENCE</scope>
    <source>
        <strain evidence="6">MEBiC11861</strain>
    </source>
</reference>
<dbReference type="InterPro" id="IPR000847">
    <property type="entry name" value="LysR_HTH_N"/>
</dbReference>
<keyword evidence="7" id="KW-1185">Reference proteome</keyword>
<sequence>MVRKITTDWDDLRFVLAIARTGSIRGAARALAVNHGTVLQRLNHVEETLGTRLFGRTRKGMIATEAGEELVRHAAEMDISFRTATLSAAGRDAELSGPIRVSIPFALCPAGIGAVLADFSAQYPLIDIELEITDRFTRFADLEADLSVRLAFGVDDDAIGQRVLQYCKTAYAAPETCALLADSPGAVRWLGWAKEDESSGWTEETGITGLAMAHKCPEHRSQIEIARHGPYLTLLPCFLGDRQPGLVRVPGARLIADRSIWILYRSDQKTTARLRALKETLIRHFDGQRAFYSGAGAAA</sequence>
<evidence type="ECO:0000313" key="6">
    <source>
        <dbReference type="EMBL" id="UUX48494.1"/>
    </source>
</evidence>
<name>A0A9J7AMV3_9PROT</name>
<dbReference type="GO" id="GO:0006351">
    <property type="term" value="P:DNA-templated transcription"/>
    <property type="evidence" value="ECO:0007669"/>
    <property type="project" value="TreeGrafter"/>
</dbReference>
<keyword evidence="4" id="KW-0804">Transcription</keyword>
<dbReference type="Gene3D" id="3.40.190.290">
    <property type="match status" value="1"/>
</dbReference>
<dbReference type="EMBL" id="CP102480">
    <property type="protein sequence ID" value="UUX48494.1"/>
    <property type="molecule type" value="Genomic_DNA"/>
</dbReference>
<dbReference type="InterPro" id="IPR036388">
    <property type="entry name" value="WH-like_DNA-bd_sf"/>
</dbReference>
<evidence type="ECO:0000256" key="3">
    <source>
        <dbReference type="ARBA" id="ARBA00023125"/>
    </source>
</evidence>
<dbReference type="SUPFAM" id="SSF53850">
    <property type="entry name" value="Periplasmic binding protein-like II"/>
    <property type="match status" value="1"/>
</dbReference>
<dbReference type="InterPro" id="IPR058163">
    <property type="entry name" value="LysR-type_TF_proteobact-type"/>
</dbReference>
<dbReference type="GO" id="GO:0043565">
    <property type="term" value="F:sequence-specific DNA binding"/>
    <property type="evidence" value="ECO:0007669"/>
    <property type="project" value="TreeGrafter"/>
</dbReference>
<dbReference type="KEGG" id="naci:NUH88_13865"/>
<dbReference type="InterPro" id="IPR005119">
    <property type="entry name" value="LysR_subst-bd"/>
</dbReference>
<evidence type="ECO:0000313" key="7">
    <source>
        <dbReference type="Proteomes" id="UP001060336"/>
    </source>
</evidence>
<evidence type="ECO:0000256" key="1">
    <source>
        <dbReference type="ARBA" id="ARBA00009437"/>
    </source>
</evidence>
<dbReference type="SUPFAM" id="SSF46785">
    <property type="entry name" value="Winged helix' DNA-binding domain"/>
    <property type="match status" value="1"/>
</dbReference>
<dbReference type="Gene3D" id="1.10.10.10">
    <property type="entry name" value="Winged helix-like DNA-binding domain superfamily/Winged helix DNA-binding domain"/>
    <property type="match status" value="1"/>
</dbReference>
<dbReference type="PANTHER" id="PTHR30537:SF3">
    <property type="entry name" value="TRANSCRIPTIONAL REGULATORY PROTEIN"/>
    <property type="match status" value="1"/>
</dbReference>
<dbReference type="Pfam" id="PF00126">
    <property type="entry name" value="HTH_1"/>
    <property type="match status" value="1"/>
</dbReference>
<dbReference type="Pfam" id="PF03466">
    <property type="entry name" value="LysR_substrate"/>
    <property type="match status" value="1"/>
</dbReference>
<dbReference type="InterPro" id="IPR036390">
    <property type="entry name" value="WH_DNA-bd_sf"/>
</dbReference>
<dbReference type="Proteomes" id="UP001060336">
    <property type="component" value="Chromosome"/>
</dbReference>
<evidence type="ECO:0000256" key="4">
    <source>
        <dbReference type="ARBA" id="ARBA00023163"/>
    </source>
</evidence>
<accession>A0A9J7AMV3</accession>
<dbReference type="PANTHER" id="PTHR30537">
    <property type="entry name" value="HTH-TYPE TRANSCRIPTIONAL REGULATOR"/>
    <property type="match status" value="1"/>
</dbReference>
<keyword evidence="3" id="KW-0238">DNA-binding</keyword>
<protein>
    <submittedName>
        <fullName evidence="6">LysR family transcriptional regulator</fullName>
    </submittedName>
</protein>
<comment type="similarity">
    <text evidence="1">Belongs to the LysR transcriptional regulatory family.</text>
</comment>
<feature type="domain" description="HTH lysR-type" evidence="5">
    <location>
        <begin position="7"/>
        <end position="64"/>
    </location>
</feature>
<dbReference type="RefSeq" id="WP_257767001.1">
    <property type="nucleotide sequence ID" value="NZ_CP102480.1"/>
</dbReference>
<dbReference type="PROSITE" id="PS50931">
    <property type="entry name" value="HTH_LYSR"/>
    <property type="match status" value="1"/>
</dbReference>
<evidence type="ECO:0000259" key="5">
    <source>
        <dbReference type="PROSITE" id="PS50931"/>
    </source>
</evidence>
<gene>
    <name evidence="6" type="ORF">NUH88_13865</name>
</gene>
<proteinExistence type="inferred from homology"/>
<dbReference type="AlphaFoldDB" id="A0A9J7AMV3"/>
<keyword evidence="2" id="KW-0805">Transcription regulation</keyword>
<evidence type="ECO:0000256" key="2">
    <source>
        <dbReference type="ARBA" id="ARBA00023015"/>
    </source>
</evidence>
<organism evidence="6 7">
    <name type="scientific">Nisaea acidiphila</name>
    <dbReference type="NCBI Taxonomy" id="1862145"/>
    <lineage>
        <taxon>Bacteria</taxon>
        <taxon>Pseudomonadati</taxon>
        <taxon>Pseudomonadota</taxon>
        <taxon>Alphaproteobacteria</taxon>
        <taxon>Rhodospirillales</taxon>
        <taxon>Thalassobaculaceae</taxon>
        <taxon>Nisaea</taxon>
    </lineage>
</organism>
<dbReference type="GO" id="GO:0003700">
    <property type="term" value="F:DNA-binding transcription factor activity"/>
    <property type="evidence" value="ECO:0007669"/>
    <property type="project" value="InterPro"/>
</dbReference>